<protein>
    <submittedName>
        <fullName evidence="5">FOG: TPR repeat</fullName>
    </submittedName>
</protein>
<dbReference type="GO" id="GO:0017004">
    <property type="term" value="P:cytochrome complex assembly"/>
    <property type="evidence" value="ECO:0007669"/>
    <property type="project" value="UniProtKB-KW"/>
</dbReference>
<dbReference type="SUPFAM" id="SSF48452">
    <property type="entry name" value="TPR-like"/>
    <property type="match status" value="1"/>
</dbReference>
<dbReference type="PANTHER" id="PTHR47870:SF1">
    <property type="entry name" value="CYTOCHROME C-TYPE BIOGENESIS PROTEIN CCMH"/>
    <property type="match status" value="1"/>
</dbReference>
<keyword evidence="4" id="KW-0812">Transmembrane</keyword>
<feature type="coiled-coil region" evidence="2">
    <location>
        <begin position="75"/>
        <end position="102"/>
    </location>
</feature>
<dbReference type="EMBL" id="DF238840">
    <property type="protein sequence ID" value="GAF26548.1"/>
    <property type="molecule type" value="Genomic_DNA"/>
</dbReference>
<keyword evidence="4" id="KW-0472">Membrane</keyword>
<dbReference type="InterPro" id="IPR051263">
    <property type="entry name" value="C-type_cytochrome_biogenesis"/>
</dbReference>
<dbReference type="AlphaFoldDB" id="A0A0S6UEA9"/>
<reference evidence="5" key="1">
    <citation type="journal article" date="2014" name="Gene">
        <title>Genome-guided analysis of transformation efficiency and carbon dioxide assimilation by Moorella thermoacetica Y72.</title>
        <authorList>
            <person name="Tsukahara K."/>
            <person name="Kita A."/>
            <person name="Nakashimada Y."/>
            <person name="Hoshino T."/>
            <person name="Murakami K."/>
        </authorList>
    </citation>
    <scope>NUCLEOTIDE SEQUENCE [LARGE SCALE GENOMIC DNA]</scope>
    <source>
        <strain evidence="5">Y72</strain>
    </source>
</reference>
<gene>
    <name evidence="5" type="ORF">MTY_1888</name>
</gene>
<feature type="compositionally biased region" description="Low complexity" evidence="3">
    <location>
        <begin position="251"/>
        <end position="263"/>
    </location>
</feature>
<evidence type="ECO:0000256" key="2">
    <source>
        <dbReference type="SAM" id="Coils"/>
    </source>
</evidence>
<dbReference type="InterPro" id="IPR011990">
    <property type="entry name" value="TPR-like_helical_dom_sf"/>
</dbReference>
<proteinExistence type="predicted"/>
<evidence type="ECO:0000256" key="1">
    <source>
        <dbReference type="ARBA" id="ARBA00022748"/>
    </source>
</evidence>
<name>A0A0S6UEA9_NEOTH</name>
<dbReference type="Gene3D" id="1.25.40.10">
    <property type="entry name" value="Tetratricopeptide repeat domain"/>
    <property type="match status" value="1"/>
</dbReference>
<keyword evidence="2" id="KW-0175">Coiled coil</keyword>
<feature type="transmembrane region" description="Helical" evidence="4">
    <location>
        <begin position="35"/>
        <end position="55"/>
    </location>
</feature>
<dbReference type="PANTHER" id="PTHR47870">
    <property type="entry name" value="CYTOCHROME C-TYPE BIOGENESIS PROTEIN CCMH"/>
    <property type="match status" value="1"/>
</dbReference>
<dbReference type="Proteomes" id="UP000063718">
    <property type="component" value="Unassembled WGS sequence"/>
</dbReference>
<organism evidence="5">
    <name type="scientific">Moorella thermoacetica Y72</name>
    <dbReference type="NCBI Taxonomy" id="1325331"/>
    <lineage>
        <taxon>Bacteria</taxon>
        <taxon>Bacillati</taxon>
        <taxon>Bacillota</taxon>
        <taxon>Clostridia</taxon>
        <taxon>Neomoorellales</taxon>
        <taxon>Neomoorellaceae</taxon>
        <taxon>Neomoorella</taxon>
    </lineage>
</organism>
<feature type="region of interest" description="Disordered" evidence="3">
    <location>
        <begin position="237"/>
        <end position="270"/>
    </location>
</feature>
<keyword evidence="1" id="KW-0201">Cytochrome c-type biogenesis</keyword>
<accession>A0A0S6UEA9</accession>
<sequence length="270" mass="28896">MSVDTCSPLSYDGAERGGEMGMMSSLRRLGKRRPVLGILFVVVLSIGLVGSYAIFSTPKAPVAPSESQAQAPDANQQAEAMQKAAQEQISKLETDIANLQKDLQAKPGDIATAVKLGDSQYNLGTLYLFVNGDQEKATRTFKAAVATYQQVLKLNPAEKGINLRLAGAALYAGDSKLAEDNFQAAIKADPNDNNARMTYGMYLASMKGDYQGAIDQWQEILKHNPDKDLATQVQEMIKQAETAKQDANKSAANQPPANQPQANGGQGSGK</sequence>
<evidence type="ECO:0000256" key="3">
    <source>
        <dbReference type="SAM" id="MobiDB-lite"/>
    </source>
</evidence>
<keyword evidence="4" id="KW-1133">Transmembrane helix</keyword>
<dbReference type="Pfam" id="PF13432">
    <property type="entry name" value="TPR_16"/>
    <property type="match status" value="1"/>
</dbReference>
<evidence type="ECO:0000313" key="5">
    <source>
        <dbReference type="EMBL" id="GAF26548.1"/>
    </source>
</evidence>
<evidence type="ECO:0000256" key="4">
    <source>
        <dbReference type="SAM" id="Phobius"/>
    </source>
</evidence>